<comment type="caution">
    <text evidence="10">The sequence shown here is derived from an EMBL/GenBank/DDBJ whole genome shotgun (WGS) entry which is preliminary data.</text>
</comment>
<keyword evidence="6 7" id="KW-0472">Membrane</keyword>
<dbReference type="AlphaFoldDB" id="A0A9W6HPE2"/>
<dbReference type="Gene3D" id="1.10.3720.10">
    <property type="entry name" value="MetI-like"/>
    <property type="match status" value="1"/>
</dbReference>
<evidence type="ECO:0000256" key="5">
    <source>
        <dbReference type="ARBA" id="ARBA00022989"/>
    </source>
</evidence>
<feature type="transmembrane region" description="Helical" evidence="7">
    <location>
        <begin position="75"/>
        <end position="98"/>
    </location>
</feature>
<feature type="transmembrane region" description="Helical" evidence="7">
    <location>
        <begin position="166"/>
        <end position="184"/>
    </location>
</feature>
<reference evidence="10" key="1">
    <citation type="journal article" date="2014" name="Int. J. Syst. Evol. Microbiol.">
        <title>Complete genome sequence of Corynebacterium casei LMG S-19264T (=DSM 44701T), isolated from a smear-ripened cheese.</title>
        <authorList>
            <consortium name="US DOE Joint Genome Institute (JGI-PGF)"/>
            <person name="Walter F."/>
            <person name="Albersmeier A."/>
            <person name="Kalinowski J."/>
            <person name="Ruckert C."/>
        </authorList>
    </citation>
    <scope>NUCLEOTIDE SEQUENCE</scope>
    <source>
        <strain evidence="10">VKM Ac-1958</strain>
    </source>
</reference>
<evidence type="ECO:0000313" key="11">
    <source>
        <dbReference type="Proteomes" id="UP001142325"/>
    </source>
</evidence>
<dbReference type="PANTHER" id="PTHR43386">
    <property type="entry name" value="OLIGOPEPTIDE TRANSPORT SYSTEM PERMEASE PROTEIN APPC"/>
    <property type="match status" value="1"/>
</dbReference>
<proteinExistence type="inferred from homology"/>
<dbReference type="CDD" id="cd06261">
    <property type="entry name" value="TM_PBP2"/>
    <property type="match status" value="1"/>
</dbReference>
<dbReference type="RefSeq" id="WP_204938113.1">
    <property type="nucleotide sequence ID" value="NZ_BAAAUM010000001.1"/>
</dbReference>
<dbReference type="Proteomes" id="UP001142325">
    <property type="component" value="Unassembled WGS sequence"/>
</dbReference>
<evidence type="ECO:0000259" key="9">
    <source>
        <dbReference type="PROSITE" id="PS50928"/>
    </source>
</evidence>
<accession>A0A9W6HPE2</accession>
<dbReference type="GO" id="GO:0005886">
    <property type="term" value="C:plasma membrane"/>
    <property type="evidence" value="ECO:0007669"/>
    <property type="project" value="UniProtKB-SubCell"/>
</dbReference>
<reference evidence="10" key="2">
    <citation type="submission" date="2023-01" db="EMBL/GenBank/DDBJ databases">
        <authorList>
            <person name="Sun Q."/>
            <person name="Evtushenko L."/>
        </authorList>
    </citation>
    <scope>NUCLEOTIDE SEQUENCE</scope>
    <source>
        <strain evidence="10">VKM Ac-1958</strain>
    </source>
</reference>
<feature type="region of interest" description="Disordered" evidence="8">
    <location>
        <begin position="270"/>
        <end position="293"/>
    </location>
</feature>
<evidence type="ECO:0000256" key="6">
    <source>
        <dbReference type="ARBA" id="ARBA00023136"/>
    </source>
</evidence>
<feature type="compositionally biased region" description="Polar residues" evidence="8">
    <location>
        <begin position="277"/>
        <end position="293"/>
    </location>
</feature>
<keyword evidence="2 7" id="KW-0813">Transport</keyword>
<evidence type="ECO:0000256" key="3">
    <source>
        <dbReference type="ARBA" id="ARBA00022475"/>
    </source>
</evidence>
<dbReference type="PROSITE" id="PS50928">
    <property type="entry name" value="ABC_TM1"/>
    <property type="match status" value="1"/>
</dbReference>
<dbReference type="InterPro" id="IPR000515">
    <property type="entry name" value="MetI-like"/>
</dbReference>
<keyword evidence="3" id="KW-1003">Cell membrane</keyword>
<evidence type="ECO:0000256" key="4">
    <source>
        <dbReference type="ARBA" id="ARBA00022692"/>
    </source>
</evidence>
<comment type="subcellular location">
    <subcellularLocation>
        <location evidence="1 7">Cell membrane</location>
        <topology evidence="1 7">Multi-pass membrane protein</topology>
    </subcellularLocation>
</comment>
<dbReference type="GO" id="GO:0055085">
    <property type="term" value="P:transmembrane transport"/>
    <property type="evidence" value="ECO:0007669"/>
    <property type="project" value="InterPro"/>
</dbReference>
<dbReference type="InterPro" id="IPR035906">
    <property type="entry name" value="MetI-like_sf"/>
</dbReference>
<dbReference type="SUPFAM" id="SSF161098">
    <property type="entry name" value="MetI-like"/>
    <property type="match status" value="1"/>
</dbReference>
<name>A0A9W6HPE2_9MICO</name>
<evidence type="ECO:0000256" key="2">
    <source>
        <dbReference type="ARBA" id="ARBA00022448"/>
    </source>
</evidence>
<protein>
    <submittedName>
        <fullName evidence="10">Peptide ABC transporter permease</fullName>
    </submittedName>
</protein>
<feature type="transmembrane region" description="Helical" evidence="7">
    <location>
        <begin position="110"/>
        <end position="128"/>
    </location>
</feature>
<evidence type="ECO:0000256" key="8">
    <source>
        <dbReference type="SAM" id="MobiDB-lite"/>
    </source>
</evidence>
<feature type="transmembrane region" description="Helical" evidence="7">
    <location>
        <begin position="134"/>
        <end position="154"/>
    </location>
</feature>
<evidence type="ECO:0000256" key="1">
    <source>
        <dbReference type="ARBA" id="ARBA00004651"/>
    </source>
</evidence>
<feature type="domain" description="ABC transmembrane type-1" evidence="9">
    <location>
        <begin position="71"/>
        <end position="260"/>
    </location>
</feature>
<sequence length="293" mass="30239">MIARFLRHPLGVAGLVLVGIPLLAALVSLVWTPYDPTAFAPADRWLAPSPAHLLGTDAGGRDLFSVLLVGAQSTMLATLIATLIAVVIGLPLAMAAALASRRLGLLLERGIDIAIAFPTLVLAIILVTSYGASLWVSSLAIGLGGAVVIARTMLPELRGAMASPYVTLATAGGVGVIGILWRHVLPNAAPTLFIRATQLLSVAALAEAGLSYLGFGTPPPTPSWGRTLADLQSQVLVRPEVLIAPSLAITTLVIGFALLGDALRDALEPDQARRPSRSQPVSAISASTEKVPA</sequence>
<evidence type="ECO:0000313" key="10">
    <source>
        <dbReference type="EMBL" id="GLK00388.1"/>
    </source>
</evidence>
<feature type="transmembrane region" description="Helical" evidence="7">
    <location>
        <begin position="12"/>
        <end position="31"/>
    </location>
</feature>
<gene>
    <name evidence="10" type="ORF">GCM10017596_01030</name>
</gene>
<dbReference type="PANTHER" id="PTHR43386:SF1">
    <property type="entry name" value="D,D-DIPEPTIDE TRANSPORT SYSTEM PERMEASE PROTEIN DDPC-RELATED"/>
    <property type="match status" value="1"/>
</dbReference>
<dbReference type="EMBL" id="BSET01000001">
    <property type="protein sequence ID" value="GLK00388.1"/>
    <property type="molecule type" value="Genomic_DNA"/>
</dbReference>
<feature type="transmembrane region" description="Helical" evidence="7">
    <location>
        <begin position="241"/>
        <end position="263"/>
    </location>
</feature>
<evidence type="ECO:0000256" key="7">
    <source>
        <dbReference type="RuleBase" id="RU363032"/>
    </source>
</evidence>
<comment type="similarity">
    <text evidence="7">Belongs to the binding-protein-dependent transport system permease family.</text>
</comment>
<keyword evidence="11" id="KW-1185">Reference proteome</keyword>
<organism evidence="10 11">
    <name type="scientific">Microbacterium keratanolyticum</name>
    <dbReference type="NCBI Taxonomy" id="67574"/>
    <lineage>
        <taxon>Bacteria</taxon>
        <taxon>Bacillati</taxon>
        <taxon>Actinomycetota</taxon>
        <taxon>Actinomycetes</taxon>
        <taxon>Micrococcales</taxon>
        <taxon>Microbacteriaceae</taxon>
        <taxon>Microbacterium</taxon>
    </lineage>
</organism>
<keyword evidence="5 7" id="KW-1133">Transmembrane helix</keyword>
<dbReference type="InterPro" id="IPR050366">
    <property type="entry name" value="BP-dependent_transpt_permease"/>
</dbReference>
<keyword evidence="4 7" id="KW-0812">Transmembrane</keyword>
<dbReference type="Pfam" id="PF00528">
    <property type="entry name" value="BPD_transp_1"/>
    <property type="match status" value="1"/>
</dbReference>